<gene>
    <name evidence="2" type="ORF">SNEC2469_LOCUS22223</name>
</gene>
<feature type="region of interest" description="Disordered" evidence="1">
    <location>
        <begin position="46"/>
        <end position="101"/>
    </location>
</feature>
<protein>
    <submittedName>
        <fullName evidence="2">Uncharacterized protein</fullName>
    </submittedName>
</protein>
<evidence type="ECO:0000256" key="1">
    <source>
        <dbReference type="SAM" id="MobiDB-lite"/>
    </source>
</evidence>
<organism evidence="2 3">
    <name type="scientific">Symbiodinium necroappetens</name>
    <dbReference type="NCBI Taxonomy" id="1628268"/>
    <lineage>
        <taxon>Eukaryota</taxon>
        <taxon>Sar</taxon>
        <taxon>Alveolata</taxon>
        <taxon>Dinophyceae</taxon>
        <taxon>Suessiales</taxon>
        <taxon>Symbiodiniaceae</taxon>
        <taxon>Symbiodinium</taxon>
    </lineage>
</organism>
<dbReference type="Proteomes" id="UP000601435">
    <property type="component" value="Unassembled WGS sequence"/>
</dbReference>
<name>A0A812Y534_9DINO</name>
<dbReference type="EMBL" id="CAJNJA010040124">
    <property type="protein sequence ID" value="CAE7763293.1"/>
    <property type="molecule type" value="Genomic_DNA"/>
</dbReference>
<proteinExistence type="predicted"/>
<dbReference type="OrthoDB" id="421291at2759"/>
<reference evidence="2" key="1">
    <citation type="submission" date="2021-02" db="EMBL/GenBank/DDBJ databases">
        <authorList>
            <person name="Dougan E. K."/>
            <person name="Rhodes N."/>
            <person name="Thang M."/>
            <person name="Chan C."/>
        </authorList>
    </citation>
    <scope>NUCLEOTIDE SEQUENCE</scope>
</reference>
<feature type="compositionally biased region" description="Polar residues" evidence="1">
    <location>
        <begin position="90"/>
        <end position="101"/>
    </location>
</feature>
<dbReference type="AlphaFoldDB" id="A0A812Y534"/>
<evidence type="ECO:0000313" key="3">
    <source>
        <dbReference type="Proteomes" id="UP000601435"/>
    </source>
</evidence>
<accession>A0A812Y534</accession>
<sequence length="101" mass="10668">MQALMNVDPTPYVCANSATFICMDTPACDSLLNTAESYDLFHVPRSEEELENTCNPPDTSTSTAASTQESPAEQADVIPAARSIPDVGPTPSTSLRTAEGC</sequence>
<comment type="caution">
    <text evidence="2">The sequence shown here is derived from an EMBL/GenBank/DDBJ whole genome shotgun (WGS) entry which is preliminary data.</text>
</comment>
<keyword evidence="3" id="KW-1185">Reference proteome</keyword>
<evidence type="ECO:0000313" key="2">
    <source>
        <dbReference type="EMBL" id="CAE7763293.1"/>
    </source>
</evidence>